<evidence type="ECO:0000313" key="1">
    <source>
        <dbReference type="EMBL" id="SVE54418.1"/>
    </source>
</evidence>
<reference evidence="1" key="1">
    <citation type="submission" date="2018-05" db="EMBL/GenBank/DDBJ databases">
        <authorList>
            <person name="Lanie J.A."/>
            <person name="Ng W.-L."/>
            <person name="Kazmierczak K.M."/>
            <person name="Andrzejewski T.M."/>
            <person name="Davidsen T.M."/>
            <person name="Wayne K.J."/>
            <person name="Tettelin H."/>
            <person name="Glass J.I."/>
            <person name="Rusch D."/>
            <person name="Podicherti R."/>
            <person name="Tsui H.-C.T."/>
            <person name="Winkler M.E."/>
        </authorList>
    </citation>
    <scope>NUCLEOTIDE SEQUENCE</scope>
</reference>
<gene>
    <name evidence="1" type="ORF">METZ01_LOCUS507272</name>
</gene>
<feature type="non-terminal residue" evidence="1">
    <location>
        <position position="51"/>
    </location>
</feature>
<name>A0A383EE95_9ZZZZ</name>
<dbReference type="EMBL" id="UINC01224690">
    <property type="protein sequence ID" value="SVE54418.1"/>
    <property type="molecule type" value="Genomic_DNA"/>
</dbReference>
<accession>A0A383EE95</accession>
<proteinExistence type="predicted"/>
<dbReference type="AlphaFoldDB" id="A0A383EE95"/>
<sequence length="51" mass="5950">MIRRLTILLVLLITSLFAKEKTSGKLEVGIQASEWIFPDADGKYFTMDFWR</sequence>
<protein>
    <submittedName>
        <fullName evidence="1">Uncharacterized protein</fullName>
    </submittedName>
</protein>
<organism evidence="1">
    <name type="scientific">marine metagenome</name>
    <dbReference type="NCBI Taxonomy" id="408172"/>
    <lineage>
        <taxon>unclassified sequences</taxon>
        <taxon>metagenomes</taxon>
        <taxon>ecological metagenomes</taxon>
    </lineage>
</organism>